<dbReference type="EMBL" id="ABJB010278033">
    <property type="status" value="NOT_ANNOTATED_CDS"/>
    <property type="molecule type" value="Genomic_DNA"/>
</dbReference>
<dbReference type="CDD" id="cd00041">
    <property type="entry name" value="CUB"/>
    <property type="match status" value="3"/>
</dbReference>
<dbReference type="SUPFAM" id="SSF49854">
    <property type="entry name" value="Spermadhesin, CUB domain"/>
    <property type="match status" value="5"/>
</dbReference>
<dbReference type="InterPro" id="IPR052129">
    <property type="entry name" value="Spermadhesin-Link_domain"/>
</dbReference>
<dbReference type="PROSITE" id="PS01180">
    <property type="entry name" value="CUB"/>
    <property type="match status" value="3"/>
</dbReference>
<sequence length="561" mass="63447">MTRVHSAVCVWWLRSSLNFAAVSLLLGLCWPLENERNTTCGGFLTQFRGSFQSPNYPDHYDDLSECRWYIFAPREFAILIEKHSIDIEDDAARADCPYDHLKTFTASQGLMEIPEDKSKRTAVILRRRWCFRSSRGNTYQFTFDYFDTVGDPPKCKHMYLKVLEKNEGQMRSHPRLCGKVIPEPVHTRSSSVSLLFLSDRALDKNGLHVRWKVFGCNEDRSEPSGQLRFPRDGVFIAYPATCVWTLIASQDQTVELSVRKLNLERCDVEYLRVFEGQEEGRALLDDLCQLDSSVVITSTRRVMSLHLRMQSLREEAVEASYQLKAVPCGGLYEASEGSLVSPRDLANVDGGVTCIWIIRVKTGYLPRIEFLDFSFTESQNCSAAYLEMMVIANRTGGVAQSNSFPNLYVHESECSWNVYAPKVCEMMVIANRTGGVAQSNSFPNLYVHESECSWNVYAPKGERLALFLTELRFSKTKYCAVSTLTVMAILTKPESRAFLSSEDSLSLRICGGVMKFAYMSVPGADCTSTKLEAPAEIARNIDPKEQSDSAIVWEEIDQIPN</sequence>
<dbReference type="VEuPathDB" id="VectorBase:ISCW016973"/>
<dbReference type="InParanoid" id="B7PBP6"/>
<dbReference type="SMART" id="SM00042">
    <property type="entry name" value="CUB"/>
    <property type="match status" value="2"/>
</dbReference>
<dbReference type="EMBL" id="DS678233">
    <property type="protein sequence ID" value="EEC04018.1"/>
    <property type="molecule type" value="Genomic_DNA"/>
</dbReference>
<dbReference type="PANTHER" id="PTHR46908:SF8">
    <property type="entry name" value="C-TYPE LECTIN DOMAIN-CONTAINING PROTEIN"/>
    <property type="match status" value="1"/>
</dbReference>
<dbReference type="EMBL" id="ABJB010040142">
    <property type="status" value="NOT_ANNOTATED_CDS"/>
    <property type="molecule type" value="Genomic_DNA"/>
</dbReference>
<feature type="domain" description="CUB" evidence="4">
    <location>
        <begin position="40"/>
        <end position="214"/>
    </location>
</feature>
<evidence type="ECO:0000256" key="1">
    <source>
        <dbReference type="ARBA" id="ARBA00023157"/>
    </source>
</evidence>
<gene>
    <name evidence="5" type="ORF">IscW_ISCW016973</name>
</gene>
<dbReference type="EMBL" id="ABJB010134531">
    <property type="status" value="NOT_ANNOTATED_CDS"/>
    <property type="molecule type" value="Genomic_DNA"/>
</dbReference>
<evidence type="ECO:0000313" key="7">
    <source>
        <dbReference type="Proteomes" id="UP000001555"/>
    </source>
</evidence>
<comment type="caution">
    <text evidence="2">Lacks conserved residue(s) required for the propagation of feature annotation.</text>
</comment>
<dbReference type="EMBL" id="ABJB010605577">
    <property type="status" value="NOT_ANNOTATED_CDS"/>
    <property type="molecule type" value="Genomic_DNA"/>
</dbReference>
<dbReference type="Proteomes" id="UP000001555">
    <property type="component" value="Unassembled WGS sequence"/>
</dbReference>
<feature type="domain" description="CUB" evidence="4">
    <location>
        <begin position="328"/>
        <end position="449"/>
    </location>
</feature>
<evidence type="ECO:0000256" key="2">
    <source>
        <dbReference type="PROSITE-ProRule" id="PRU00059"/>
    </source>
</evidence>
<accession>B7PBP6</accession>
<dbReference type="EMBL" id="ABJB010237574">
    <property type="status" value="NOT_ANNOTATED_CDS"/>
    <property type="molecule type" value="Genomic_DNA"/>
</dbReference>
<keyword evidence="3" id="KW-0732">Signal</keyword>
<reference evidence="6" key="2">
    <citation type="submission" date="2020-05" db="UniProtKB">
        <authorList>
            <consortium name="EnsemblMetazoa"/>
        </authorList>
    </citation>
    <scope>IDENTIFICATION</scope>
    <source>
        <strain evidence="6">wikel</strain>
    </source>
</reference>
<name>B7PBP6_IXOSC</name>
<dbReference type="PaxDb" id="6945-B7PBP6"/>
<protein>
    <recommendedName>
        <fullName evidence="4">CUB domain-containing protein</fullName>
    </recommendedName>
</protein>
<proteinExistence type="predicted"/>
<dbReference type="STRING" id="6945.B7PBP6"/>
<dbReference type="EMBL" id="ABJB010295505">
    <property type="status" value="NOT_ANNOTATED_CDS"/>
    <property type="molecule type" value="Genomic_DNA"/>
</dbReference>
<dbReference type="PANTHER" id="PTHR46908">
    <property type="entry name" value="CUBILIN-LIKE PROTEIN"/>
    <property type="match status" value="1"/>
</dbReference>
<keyword evidence="1" id="KW-1015">Disulfide bond</keyword>
<evidence type="ECO:0000313" key="6">
    <source>
        <dbReference type="EnsemblMetazoa" id="ISCW016973-PA"/>
    </source>
</evidence>
<dbReference type="InterPro" id="IPR035914">
    <property type="entry name" value="Sperma_CUB_dom_sf"/>
</dbReference>
<feature type="chain" id="PRO_5010825976" description="CUB domain-containing protein" evidence="3">
    <location>
        <begin position="32"/>
        <end position="561"/>
    </location>
</feature>
<feature type="signal peptide" evidence="3">
    <location>
        <begin position="1"/>
        <end position="31"/>
    </location>
</feature>
<evidence type="ECO:0000256" key="3">
    <source>
        <dbReference type="SAM" id="SignalP"/>
    </source>
</evidence>
<dbReference type="VEuPathDB" id="VectorBase:ISCI016973"/>
<dbReference type="EMBL" id="ABJB010487421">
    <property type="status" value="NOT_ANNOTATED_CDS"/>
    <property type="molecule type" value="Genomic_DNA"/>
</dbReference>
<dbReference type="AlphaFoldDB" id="B7PBP6"/>
<keyword evidence="7" id="KW-1185">Reference proteome</keyword>
<dbReference type="EMBL" id="ABJB010472850">
    <property type="status" value="NOT_ANNOTATED_CDS"/>
    <property type="molecule type" value="Genomic_DNA"/>
</dbReference>
<dbReference type="InterPro" id="IPR000859">
    <property type="entry name" value="CUB_dom"/>
</dbReference>
<dbReference type="HOGENOM" id="CLU_485987_0_0_1"/>
<dbReference type="EMBL" id="ABJB010021496">
    <property type="status" value="NOT_ANNOTATED_CDS"/>
    <property type="molecule type" value="Genomic_DNA"/>
</dbReference>
<evidence type="ECO:0000259" key="4">
    <source>
        <dbReference type="PROSITE" id="PS01180"/>
    </source>
</evidence>
<reference evidence="5 7" key="1">
    <citation type="submission" date="2008-03" db="EMBL/GenBank/DDBJ databases">
        <title>Annotation of Ixodes scapularis.</title>
        <authorList>
            <consortium name="Ixodes scapularis Genome Project Consortium"/>
            <person name="Caler E."/>
            <person name="Hannick L.I."/>
            <person name="Bidwell S."/>
            <person name="Joardar V."/>
            <person name="Thiagarajan M."/>
            <person name="Amedeo P."/>
            <person name="Galinsky K.J."/>
            <person name="Schobel S."/>
            <person name="Inman J."/>
            <person name="Hostetler J."/>
            <person name="Miller J."/>
            <person name="Hammond M."/>
            <person name="Megy K."/>
            <person name="Lawson D."/>
            <person name="Kodira C."/>
            <person name="Sutton G."/>
            <person name="Meyer J."/>
            <person name="Hill C.A."/>
            <person name="Birren B."/>
            <person name="Nene V."/>
            <person name="Collins F."/>
            <person name="Alarcon-Chaidez F."/>
            <person name="Wikel S."/>
            <person name="Strausberg R."/>
        </authorList>
    </citation>
    <scope>NUCLEOTIDE SEQUENCE [LARGE SCALE GENOMIC DNA]</scope>
    <source>
        <strain evidence="7">Wikel</strain>
        <strain evidence="5">Wikel colony</strain>
    </source>
</reference>
<organism>
    <name type="scientific">Ixodes scapularis</name>
    <name type="common">Black-legged tick</name>
    <name type="synonym">Deer tick</name>
    <dbReference type="NCBI Taxonomy" id="6945"/>
    <lineage>
        <taxon>Eukaryota</taxon>
        <taxon>Metazoa</taxon>
        <taxon>Ecdysozoa</taxon>
        <taxon>Arthropoda</taxon>
        <taxon>Chelicerata</taxon>
        <taxon>Arachnida</taxon>
        <taxon>Acari</taxon>
        <taxon>Parasitiformes</taxon>
        <taxon>Ixodida</taxon>
        <taxon>Ixodoidea</taxon>
        <taxon>Ixodidae</taxon>
        <taxon>Ixodinae</taxon>
        <taxon>Ixodes</taxon>
    </lineage>
</organism>
<dbReference type="Gene3D" id="2.60.120.290">
    <property type="entry name" value="Spermadhesin, CUB domain"/>
    <property type="match status" value="5"/>
</dbReference>
<dbReference type="OrthoDB" id="6155811at2759"/>
<dbReference type="VEuPathDB" id="VectorBase:ISCP_036015"/>
<dbReference type="EnsemblMetazoa" id="ISCW016973-RA">
    <property type="protein sequence ID" value="ISCW016973-PA"/>
    <property type="gene ID" value="ISCW016973"/>
</dbReference>
<feature type="domain" description="CUB" evidence="4">
    <location>
        <begin position="216"/>
        <end position="324"/>
    </location>
</feature>
<evidence type="ECO:0000313" key="5">
    <source>
        <dbReference type="EMBL" id="EEC04018.1"/>
    </source>
</evidence>
<dbReference type="EMBL" id="ABJB010656524">
    <property type="status" value="NOT_ANNOTATED_CDS"/>
    <property type="molecule type" value="Genomic_DNA"/>
</dbReference>
<dbReference type="Pfam" id="PF00431">
    <property type="entry name" value="CUB"/>
    <property type="match status" value="5"/>
</dbReference>